<dbReference type="PANTHER" id="PTHR30346:SF9">
    <property type="entry name" value="LYSR FAMILY TRANSCRIPTIONAL REGULATOR"/>
    <property type="match status" value="1"/>
</dbReference>
<sequence>MNKMLRQFMAVAEAGTMSGGATAALVSQPSLTVNMRRLEETMGVPLFIRTPRGVRLTEYGETLYQNARLMQRLYDNTLKALERQRQRTEEGLRIGSGYSWWSLFIRDMVVEHSRRHPGARIYVSLGNQLRCMDLLLGGDISMFVSHEIEGLSLNTGTELIPLMQVGAGYFVREGHPLLGRTVTLADIDRYPMVSTAVPEARHQRFFETWTQTLADSAFDQQHYTFASNSLAACLDYVEHTDAVINHTDVMAKEFQRRGLHRLSLADSARKRTVGIYVLKERMSEQRTMETIALLKEAAGAMLPL</sequence>
<dbReference type="Pfam" id="PF00126">
    <property type="entry name" value="HTH_1"/>
    <property type="match status" value="1"/>
</dbReference>
<dbReference type="Proteomes" id="UP001201701">
    <property type="component" value="Unassembled WGS sequence"/>
</dbReference>
<dbReference type="SUPFAM" id="SSF53850">
    <property type="entry name" value="Periplasmic binding protein-like II"/>
    <property type="match status" value="1"/>
</dbReference>
<keyword evidence="7" id="KW-1185">Reference proteome</keyword>
<gene>
    <name evidence="6" type="ORF">L4923_24725</name>
</gene>
<protein>
    <submittedName>
        <fullName evidence="6">LysR family transcriptional regulator</fullName>
    </submittedName>
</protein>
<dbReference type="SUPFAM" id="SSF46785">
    <property type="entry name" value="Winged helix' DNA-binding domain"/>
    <property type="match status" value="1"/>
</dbReference>
<dbReference type="EMBL" id="JAKREW010000037">
    <property type="protein sequence ID" value="MCG7508249.1"/>
    <property type="molecule type" value="Genomic_DNA"/>
</dbReference>
<dbReference type="PANTHER" id="PTHR30346">
    <property type="entry name" value="TRANSCRIPTIONAL DUAL REGULATOR HCAR-RELATED"/>
    <property type="match status" value="1"/>
</dbReference>
<dbReference type="PROSITE" id="PS50931">
    <property type="entry name" value="HTH_LYSR"/>
    <property type="match status" value="1"/>
</dbReference>
<dbReference type="Pfam" id="PF03466">
    <property type="entry name" value="LysR_substrate"/>
    <property type="match status" value="1"/>
</dbReference>
<accession>A0ABS9QLC7</accession>
<organism evidence="6 7">
    <name type="scientific">Mesorhizobium retamae</name>
    <dbReference type="NCBI Taxonomy" id="2912854"/>
    <lineage>
        <taxon>Bacteria</taxon>
        <taxon>Pseudomonadati</taxon>
        <taxon>Pseudomonadota</taxon>
        <taxon>Alphaproteobacteria</taxon>
        <taxon>Hyphomicrobiales</taxon>
        <taxon>Phyllobacteriaceae</taxon>
        <taxon>Mesorhizobium</taxon>
    </lineage>
</organism>
<comment type="similarity">
    <text evidence="1">Belongs to the LysR transcriptional regulatory family.</text>
</comment>
<keyword evidence="4" id="KW-0804">Transcription</keyword>
<comment type="caution">
    <text evidence="6">The sequence shown here is derived from an EMBL/GenBank/DDBJ whole genome shotgun (WGS) entry which is preliminary data.</text>
</comment>
<dbReference type="InterPro" id="IPR036390">
    <property type="entry name" value="WH_DNA-bd_sf"/>
</dbReference>
<reference evidence="6 7" key="1">
    <citation type="submission" date="2022-02" db="EMBL/GenBank/DDBJ databases">
        <title>Draft genome sequence of Mezorhizobium retamae strain IRAMC:0171 isolated from Retama raetam nodules.</title>
        <authorList>
            <person name="Bengaied R."/>
            <person name="Sbissi I."/>
            <person name="Huber K."/>
            <person name="Ghodbane F."/>
            <person name="Nouioui I."/>
            <person name="Tarhouni M."/>
            <person name="Gtari M."/>
        </authorList>
    </citation>
    <scope>NUCLEOTIDE SEQUENCE [LARGE SCALE GENOMIC DNA]</scope>
    <source>
        <strain evidence="6 7">IRAMC:0171</strain>
    </source>
</reference>
<dbReference type="RefSeq" id="WP_239369765.1">
    <property type="nucleotide sequence ID" value="NZ_JAKREW010000037.1"/>
</dbReference>
<evidence type="ECO:0000313" key="7">
    <source>
        <dbReference type="Proteomes" id="UP001201701"/>
    </source>
</evidence>
<dbReference type="Gene3D" id="1.10.10.10">
    <property type="entry name" value="Winged helix-like DNA-binding domain superfamily/Winged helix DNA-binding domain"/>
    <property type="match status" value="1"/>
</dbReference>
<keyword evidence="3" id="KW-0238">DNA-binding</keyword>
<evidence type="ECO:0000256" key="4">
    <source>
        <dbReference type="ARBA" id="ARBA00023163"/>
    </source>
</evidence>
<dbReference type="CDD" id="cd05466">
    <property type="entry name" value="PBP2_LTTR_substrate"/>
    <property type="match status" value="1"/>
</dbReference>
<keyword evidence="2" id="KW-0805">Transcription regulation</keyword>
<evidence type="ECO:0000313" key="6">
    <source>
        <dbReference type="EMBL" id="MCG7508249.1"/>
    </source>
</evidence>
<dbReference type="Gene3D" id="3.40.190.290">
    <property type="match status" value="1"/>
</dbReference>
<evidence type="ECO:0000256" key="3">
    <source>
        <dbReference type="ARBA" id="ARBA00023125"/>
    </source>
</evidence>
<proteinExistence type="inferred from homology"/>
<evidence type="ECO:0000256" key="1">
    <source>
        <dbReference type="ARBA" id="ARBA00009437"/>
    </source>
</evidence>
<evidence type="ECO:0000256" key="2">
    <source>
        <dbReference type="ARBA" id="ARBA00023015"/>
    </source>
</evidence>
<dbReference type="InterPro" id="IPR036388">
    <property type="entry name" value="WH-like_DNA-bd_sf"/>
</dbReference>
<name>A0ABS9QLC7_9HYPH</name>
<dbReference type="InterPro" id="IPR005119">
    <property type="entry name" value="LysR_subst-bd"/>
</dbReference>
<dbReference type="InterPro" id="IPR000847">
    <property type="entry name" value="LysR_HTH_N"/>
</dbReference>
<feature type="domain" description="HTH lysR-type" evidence="5">
    <location>
        <begin position="1"/>
        <end position="57"/>
    </location>
</feature>
<evidence type="ECO:0000259" key="5">
    <source>
        <dbReference type="PROSITE" id="PS50931"/>
    </source>
</evidence>